<evidence type="ECO:0000313" key="2">
    <source>
        <dbReference type="EMBL" id="AWB08229.1"/>
    </source>
</evidence>
<dbReference type="AlphaFoldDB" id="A0A2R4VUW4"/>
<protein>
    <submittedName>
        <fullName evidence="2">Uncharacterized protein</fullName>
    </submittedName>
</protein>
<name>A0A2R4VUW4_9PROT</name>
<proteinExistence type="predicted"/>
<feature type="compositionally biased region" description="Basic and acidic residues" evidence="1">
    <location>
        <begin position="62"/>
        <end position="71"/>
    </location>
</feature>
<keyword evidence="2" id="KW-0614">Plasmid</keyword>
<dbReference type="Proteomes" id="UP000077405">
    <property type="component" value="Plasmid pYZ5"/>
</dbReference>
<gene>
    <name evidence="2" type="ORF">A6A40_24570</name>
</gene>
<dbReference type="KEGG" id="ahu:A6A40_24570"/>
<feature type="compositionally biased region" description="Basic and acidic residues" evidence="1">
    <location>
        <begin position="35"/>
        <end position="49"/>
    </location>
</feature>
<feature type="region of interest" description="Disordered" evidence="1">
    <location>
        <begin position="24"/>
        <end position="84"/>
    </location>
</feature>
<evidence type="ECO:0000256" key="1">
    <source>
        <dbReference type="SAM" id="MobiDB-lite"/>
    </source>
</evidence>
<geneLocation type="plasmid" evidence="2 3">
    <name>pYZ5</name>
</geneLocation>
<organism evidence="2 3">
    <name type="scientific">Azospirillum humicireducens</name>
    <dbReference type="NCBI Taxonomy" id="1226968"/>
    <lineage>
        <taxon>Bacteria</taxon>
        <taxon>Pseudomonadati</taxon>
        <taxon>Pseudomonadota</taxon>
        <taxon>Alphaproteobacteria</taxon>
        <taxon>Rhodospirillales</taxon>
        <taxon>Azospirillaceae</taxon>
        <taxon>Azospirillum</taxon>
    </lineage>
</organism>
<accession>A0A2R4VUW4</accession>
<evidence type="ECO:0000313" key="3">
    <source>
        <dbReference type="Proteomes" id="UP000077405"/>
    </source>
</evidence>
<reference evidence="2 3" key="1">
    <citation type="submission" date="2018-04" db="EMBL/GenBank/DDBJ databases">
        <title>Complete genome sequence of the nitrogen-fixing bacterium Azospirillum humicireducens type strain SgZ-5.</title>
        <authorList>
            <person name="Yu Z."/>
        </authorList>
    </citation>
    <scope>NUCLEOTIDE SEQUENCE [LARGE SCALE GENOMIC DNA]</scope>
    <source>
        <strain evidence="2 3">SgZ-5</strain>
        <plasmid evidence="2 3">pYZ5</plasmid>
    </source>
</reference>
<dbReference type="EMBL" id="CP028906">
    <property type="protein sequence ID" value="AWB08229.1"/>
    <property type="molecule type" value="Genomic_DNA"/>
</dbReference>
<keyword evidence="3" id="KW-1185">Reference proteome</keyword>
<sequence length="84" mass="9365">MRKRCWASPTSSSRWKASAVCTAWAASPPPAPGWRDPRDPRLDDPHPREGGNPGFLLRHLKRLDPRLRGDDGQPEMASALKPRA</sequence>